<feature type="transmembrane region" description="Helical" evidence="1">
    <location>
        <begin position="88"/>
        <end position="110"/>
    </location>
</feature>
<name>A0ABV7JMV5_9SPHI</name>
<protein>
    <submittedName>
        <fullName evidence="2">Uncharacterized protein</fullName>
    </submittedName>
</protein>
<dbReference type="EMBL" id="JBHRTA010000031">
    <property type="protein sequence ID" value="MFC3198148.1"/>
    <property type="molecule type" value="Genomic_DNA"/>
</dbReference>
<organism evidence="2 3">
    <name type="scientific">Parapedobacter deserti</name>
    <dbReference type="NCBI Taxonomy" id="1912957"/>
    <lineage>
        <taxon>Bacteria</taxon>
        <taxon>Pseudomonadati</taxon>
        <taxon>Bacteroidota</taxon>
        <taxon>Sphingobacteriia</taxon>
        <taxon>Sphingobacteriales</taxon>
        <taxon>Sphingobacteriaceae</taxon>
        <taxon>Parapedobacter</taxon>
    </lineage>
</organism>
<evidence type="ECO:0000256" key="1">
    <source>
        <dbReference type="SAM" id="Phobius"/>
    </source>
</evidence>
<dbReference type="RefSeq" id="WP_379022531.1">
    <property type="nucleotide sequence ID" value="NZ_JBHRTA010000031.1"/>
</dbReference>
<comment type="caution">
    <text evidence="2">The sequence shown here is derived from an EMBL/GenBank/DDBJ whole genome shotgun (WGS) entry which is preliminary data.</text>
</comment>
<keyword evidence="3" id="KW-1185">Reference proteome</keyword>
<keyword evidence="1" id="KW-0472">Membrane</keyword>
<feature type="transmembrane region" description="Helical" evidence="1">
    <location>
        <begin position="58"/>
        <end position="76"/>
    </location>
</feature>
<accession>A0ABV7JMV5</accession>
<reference evidence="3" key="1">
    <citation type="journal article" date="2019" name="Int. J. Syst. Evol. Microbiol.">
        <title>The Global Catalogue of Microorganisms (GCM) 10K type strain sequencing project: providing services to taxonomists for standard genome sequencing and annotation.</title>
        <authorList>
            <consortium name="The Broad Institute Genomics Platform"/>
            <consortium name="The Broad Institute Genome Sequencing Center for Infectious Disease"/>
            <person name="Wu L."/>
            <person name="Ma J."/>
        </authorList>
    </citation>
    <scope>NUCLEOTIDE SEQUENCE [LARGE SCALE GENOMIC DNA]</scope>
    <source>
        <strain evidence="3">KCTC 52416</strain>
    </source>
</reference>
<evidence type="ECO:0000313" key="2">
    <source>
        <dbReference type="EMBL" id="MFC3198148.1"/>
    </source>
</evidence>
<gene>
    <name evidence="2" type="ORF">ACFOET_11050</name>
</gene>
<proteinExistence type="predicted"/>
<sequence>MIRKVVVNLVVSLFVVPILALSRHWGSLIDGIKNGIFRYEDAYYDTFWEYIKVLLRPMWFVSLFFFVLILIPFQVIKGWRYTRRKNGFSLWVKCLVLTGIICFWAVFLPYVPSPDWQDNLNLLVRIVIISIPVSILLYFMVDRYSEK</sequence>
<keyword evidence="1" id="KW-1133">Transmembrane helix</keyword>
<keyword evidence="1" id="KW-0812">Transmembrane</keyword>
<feature type="transmembrane region" description="Helical" evidence="1">
    <location>
        <begin position="122"/>
        <end position="141"/>
    </location>
</feature>
<evidence type="ECO:0000313" key="3">
    <source>
        <dbReference type="Proteomes" id="UP001595526"/>
    </source>
</evidence>
<dbReference type="Proteomes" id="UP001595526">
    <property type="component" value="Unassembled WGS sequence"/>
</dbReference>